<name>A0A9W7YCR3_9FUNG</name>
<dbReference type="EMBL" id="JANBOI010000548">
    <property type="protein sequence ID" value="KAJ1729815.1"/>
    <property type="molecule type" value="Genomic_DNA"/>
</dbReference>
<comment type="caution">
    <text evidence="1">The sequence shown here is derived from an EMBL/GenBank/DDBJ whole genome shotgun (WGS) entry which is preliminary data.</text>
</comment>
<protein>
    <submittedName>
        <fullName evidence="1">Uncharacterized protein</fullName>
    </submittedName>
</protein>
<dbReference type="AlphaFoldDB" id="A0A9W7YCR3"/>
<accession>A0A9W7YCR3</accession>
<reference evidence="1" key="1">
    <citation type="submission" date="2022-07" db="EMBL/GenBank/DDBJ databases">
        <title>Phylogenomic reconstructions and comparative analyses of Kickxellomycotina fungi.</title>
        <authorList>
            <person name="Reynolds N.K."/>
            <person name="Stajich J.E."/>
            <person name="Barry K."/>
            <person name="Grigoriev I.V."/>
            <person name="Crous P."/>
            <person name="Smith M.E."/>
        </authorList>
    </citation>
    <scope>NUCLEOTIDE SEQUENCE</scope>
    <source>
        <strain evidence="1">BCRC 34381</strain>
    </source>
</reference>
<proteinExistence type="predicted"/>
<gene>
    <name evidence="1" type="ORF">LPJ61_003343</name>
</gene>
<dbReference type="OrthoDB" id="5565580at2759"/>
<keyword evidence="2" id="KW-1185">Reference proteome</keyword>
<evidence type="ECO:0000313" key="2">
    <source>
        <dbReference type="Proteomes" id="UP001143981"/>
    </source>
</evidence>
<organism evidence="1 2">
    <name type="scientific">Coemansia biformis</name>
    <dbReference type="NCBI Taxonomy" id="1286918"/>
    <lineage>
        <taxon>Eukaryota</taxon>
        <taxon>Fungi</taxon>
        <taxon>Fungi incertae sedis</taxon>
        <taxon>Zoopagomycota</taxon>
        <taxon>Kickxellomycotina</taxon>
        <taxon>Kickxellomycetes</taxon>
        <taxon>Kickxellales</taxon>
        <taxon>Kickxellaceae</taxon>
        <taxon>Coemansia</taxon>
    </lineage>
</organism>
<sequence>MESVQGSDKLELTICDHTLPVLPESFICTAMTRLMISGPTNLDTMFGLIQHLPNLVELALYLTYPYRGPYPDMTIPEAGSRTPAWPFRTKLMMVDIEFNNDWPSPTLTVALAKYLLLKIPTLTKLVAKQTPQQRILDFVEGYAGQYPHLGSIEFRLYEGDETDFERDH</sequence>
<dbReference type="Proteomes" id="UP001143981">
    <property type="component" value="Unassembled WGS sequence"/>
</dbReference>
<evidence type="ECO:0000313" key="1">
    <source>
        <dbReference type="EMBL" id="KAJ1729815.1"/>
    </source>
</evidence>